<dbReference type="Pfam" id="PF00149">
    <property type="entry name" value="Metallophos"/>
    <property type="match status" value="1"/>
</dbReference>
<dbReference type="eggNOG" id="COG0420">
    <property type="taxonomic scope" value="Bacteria"/>
</dbReference>
<reference evidence="3 4" key="1">
    <citation type="submission" date="2010-10" db="EMBL/GenBank/DDBJ databases">
        <authorList>
            <person name="Durkin A.S."/>
            <person name="Madupu R."/>
            <person name="Torralba M."/>
            <person name="Gillis M."/>
            <person name="Methe B."/>
            <person name="Sutton G."/>
            <person name="Nelson K.E."/>
        </authorList>
    </citation>
    <scope>NUCLEOTIDE SEQUENCE [LARGE SCALE GENOMIC DNA]</scope>
    <source>
        <strain evidence="3 4">ACS-139-V-Col8</strain>
    </source>
</reference>
<accession>E4KQ83</accession>
<proteinExistence type="predicted"/>
<dbReference type="InterPro" id="IPR014576">
    <property type="entry name" value="Pesterase_YhaO"/>
</dbReference>
<dbReference type="PIRSF" id="PIRSF033091">
    <property type="entry name" value="Pesterase_YhaO"/>
    <property type="match status" value="1"/>
</dbReference>
<dbReference type="STRING" id="908337.HMPREF9257_1683"/>
<gene>
    <name evidence="3" type="ORF">HMPREF9257_1683</name>
</gene>
<feature type="domain" description="Calcineurin-like phosphoesterase" evidence="2">
    <location>
        <begin position="1"/>
        <end position="200"/>
    </location>
</feature>
<name>E4KQ83_9LACT</name>
<protein>
    <submittedName>
        <fullName evidence="3">Ser/Thr phosphatase family protein</fullName>
    </submittedName>
</protein>
<dbReference type="CDD" id="cd00840">
    <property type="entry name" value="MPP_Mre11_N"/>
    <property type="match status" value="1"/>
</dbReference>
<dbReference type="InterPro" id="IPR041796">
    <property type="entry name" value="Mre11_N"/>
</dbReference>
<evidence type="ECO:0000313" key="4">
    <source>
        <dbReference type="Proteomes" id="UP000005990"/>
    </source>
</evidence>
<dbReference type="SUPFAM" id="SSF56300">
    <property type="entry name" value="Metallo-dependent phosphatases"/>
    <property type="match status" value="1"/>
</dbReference>
<dbReference type="InterPro" id="IPR004843">
    <property type="entry name" value="Calcineurin-like_PHP"/>
</dbReference>
<dbReference type="PANTHER" id="PTHR30337:SF7">
    <property type="entry name" value="PHOSPHOESTERASE"/>
    <property type="match status" value="1"/>
</dbReference>
<dbReference type="PANTHER" id="PTHR30337">
    <property type="entry name" value="COMPONENT OF ATP-DEPENDENT DSDNA EXONUCLEASE"/>
    <property type="match status" value="1"/>
</dbReference>
<dbReference type="OrthoDB" id="9773856at2"/>
<sequence length="423" mass="48210">MRFMHLADLHLDSPFVGISKQLQELQGQLIQAPYRAFERAIGRAIQEDLDFVLIAGDIYNADQPSIYAQHFFLKQVERLTKAGIPLVFCHGNHDYLKTDKYPLSLPDKVQAFTSDQVERIQLKTKVGEIVDIVGFSYRNRWIDQDKVKEFPTKSDQSDFTIGLLHGAVAAGNPRQDHYAPFKVADLLAKQYDYWALGHIHLQQLLHSEPIIQYAGTIQGRHRNEAGDKGAYLIELKQGQPSQSDFISLADIIWDAITIECQPDWQLNHVTDALQQAIHNFKDQAQASNQSYLLTVDLNHIENLEDGLVKQLEAHQLEDLLPTINDLNAPFAAIVKINYLAKRDEAIFDYDERLKESFSQAMAWVQTPDTYQDLLADFFNHPTVKAYLNELAQDSDLKADMIVHARNYIIGNFGLSGEVDKYED</sequence>
<dbReference type="AlphaFoldDB" id="E4KQ83"/>
<dbReference type="InterPro" id="IPR050535">
    <property type="entry name" value="DNA_Repair-Maintenance_Comp"/>
</dbReference>
<dbReference type="InterPro" id="IPR029052">
    <property type="entry name" value="Metallo-depent_PP-like"/>
</dbReference>
<organism evidence="3 4">
    <name type="scientific">Eremococcus coleocola ACS-139-V-Col8</name>
    <dbReference type="NCBI Taxonomy" id="908337"/>
    <lineage>
        <taxon>Bacteria</taxon>
        <taxon>Bacillati</taxon>
        <taxon>Bacillota</taxon>
        <taxon>Bacilli</taxon>
        <taxon>Lactobacillales</taxon>
        <taxon>Aerococcaceae</taxon>
        <taxon>Eremococcus</taxon>
    </lineage>
</organism>
<evidence type="ECO:0000256" key="1">
    <source>
        <dbReference type="ARBA" id="ARBA00022801"/>
    </source>
</evidence>
<dbReference type="RefSeq" id="WP_006418703.1">
    <property type="nucleotide sequence ID" value="NZ_AENN01000016.1"/>
</dbReference>
<evidence type="ECO:0000313" key="3">
    <source>
        <dbReference type="EMBL" id="EFR30917.1"/>
    </source>
</evidence>
<dbReference type="GO" id="GO:0016787">
    <property type="term" value="F:hydrolase activity"/>
    <property type="evidence" value="ECO:0007669"/>
    <property type="project" value="UniProtKB-KW"/>
</dbReference>
<dbReference type="Proteomes" id="UP000005990">
    <property type="component" value="Unassembled WGS sequence"/>
</dbReference>
<keyword evidence="1" id="KW-0378">Hydrolase</keyword>
<dbReference type="EMBL" id="AENN01000016">
    <property type="protein sequence ID" value="EFR30917.1"/>
    <property type="molecule type" value="Genomic_DNA"/>
</dbReference>
<keyword evidence="4" id="KW-1185">Reference proteome</keyword>
<comment type="caution">
    <text evidence="3">The sequence shown here is derived from an EMBL/GenBank/DDBJ whole genome shotgun (WGS) entry which is preliminary data.</text>
</comment>
<dbReference type="Gene3D" id="3.60.21.10">
    <property type="match status" value="1"/>
</dbReference>
<evidence type="ECO:0000259" key="2">
    <source>
        <dbReference type="Pfam" id="PF00149"/>
    </source>
</evidence>